<feature type="region of interest" description="Disordered" evidence="1">
    <location>
        <begin position="114"/>
        <end position="161"/>
    </location>
</feature>
<accession>A0ABS6Z427</accession>
<protein>
    <recommendedName>
        <fullName evidence="5">Secreted protein</fullName>
    </recommendedName>
</protein>
<evidence type="ECO:0000256" key="1">
    <source>
        <dbReference type="SAM" id="MobiDB-lite"/>
    </source>
</evidence>
<comment type="caution">
    <text evidence="3">The sequence shown here is derived from an EMBL/GenBank/DDBJ whole genome shotgun (WGS) entry which is preliminary data.</text>
</comment>
<dbReference type="Proteomes" id="UP000812013">
    <property type="component" value="Unassembled WGS sequence"/>
</dbReference>
<gene>
    <name evidence="3" type="ORF">GPJ59_11610</name>
</gene>
<feature type="chain" id="PRO_5045836762" description="Secreted protein" evidence="2">
    <location>
        <begin position="27"/>
        <end position="181"/>
    </location>
</feature>
<dbReference type="EMBL" id="WTFF01000061">
    <property type="protein sequence ID" value="MBW5482513.1"/>
    <property type="molecule type" value="Genomic_DNA"/>
</dbReference>
<evidence type="ECO:0000256" key="2">
    <source>
        <dbReference type="SAM" id="SignalP"/>
    </source>
</evidence>
<feature type="compositionally biased region" description="Basic and acidic residues" evidence="1">
    <location>
        <begin position="124"/>
        <end position="150"/>
    </location>
</feature>
<evidence type="ECO:0008006" key="5">
    <source>
        <dbReference type="Google" id="ProtNLM"/>
    </source>
</evidence>
<name>A0ABS6Z427_9ACTN</name>
<reference evidence="3 4" key="1">
    <citation type="submission" date="2019-12" db="EMBL/GenBank/DDBJ databases">
        <title>Genome sequence of Streptomyces bambusae.</title>
        <authorList>
            <person name="Bansal K."/>
            <person name="Choksket S."/>
            <person name="Korpole S."/>
            <person name="Patil P.B."/>
        </authorList>
    </citation>
    <scope>NUCLEOTIDE SEQUENCE [LARGE SCALE GENOMIC DNA]</scope>
    <source>
        <strain evidence="3 4">SK60</strain>
    </source>
</reference>
<keyword evidence="4" id="KW-1185">Reference proteome</keyword>
<dbReference type="RefSeq" id="WP_219666926.1">
    <property type="nucleotide sequence ID" value="NZ_WTFF01000061.1"/>
</dbReference>
<evidence type="ECO:0000313" key="3">
    <source>
        <dbReference type="EMBL" id="MBW5482513.1"/>
    </source>
</evidence>
<proteinExistence type="predicted"/>
<keyword evidence="2" id="KW-0732">Signal</keyword>
<organism evidence="3 4">
    <name type="scientific">Streptomyces bambusae</name>
    <dbReference type="NCBI Taxonomy" id="1550616"/>
    <lineage>
        <taxon>Bacteria</taxon>
        <taxon>Bacillati</taxon>
        <taxon>Actinomycetota</taxon>
        <taxon>Actinomycetes</taxon>
        <taxon>Kitasatosporales</taxon>
        <taxon>Streptomycetaceae</taxon>
        <taxon>Streptomyces</taxon>
    </lineage>
</organism>
<feature type="signal peptide" evidence="2">
    <location>
        <begin position="1"/>
        <end position="26"/>
    </location>
</feature>
<evidence type="ECO:0000313" key="4">
    <source>
        <dbReference type="Proteomes" id="UP000812013"/>
    </source>
</evidence>
<sequence>MRLRTTAAAVVGALALVLPASGQAFAADGDFHYTFVDHNGAEQSAQIRDLENDKCLPLEHTSAAEPAVEVANETDAVALLFDNAECKGEPRAVAGPGERAGDVHAVAVVFEAAQDEAKPLPAQDEAKDDAAKDDMAKDEMSKDDAAKEPTDAADAISDDVADDFVDEEESDLFSTVFRAID</sequence>